<feature type="chain" id="PRO_5007578607" description="Carboxypeptidase regulatory-like domain-containing protein" evidence="1">
    <location>
        <begin position="28"/>
        <end position="218"/>
    </location>
</feature>
<evidence type="ECO:0008006" key="4">
    <source>
        <dbReference type="Google" id="ProtNLM"/>
    </source>
</evidence>
<proteinExistence type="predicted"/>
<evidence type="ECO:0000256" key="1">
    <source>
        <dbReference type="SAM" id="SignalP"/>
    </source>
</evidence>
<dbReference type="AlphaFoldDB" id="A0A151CK06"/>
<organism evidence="2 3">
    <name type="scientific">Sulfurovum riftiae</name>
    <dbReference type="NCBI Taxonomy" id="1630136"/>
    <lineage>
        <taxon>Bacteria</taxon>
        <taxon>Pseudomonadati</taxon>
        <taxon>Campylobacterota</taxon>
        <taxon>Epsilonproteobacteria</taxon>
        <taxon>Campylobacterales</taxon>
        <taxon>Sulfurovaceae</taxon>
        <taxon>Sulfurovum</taxon>
    </lineage>
</organism>
<keyword evidence="3" id="KW-1185">Reference proteome</keyword>
<keyword evidence="1" id="KW-0732">Signal</keyword>
<dbReference type="OrthoDB" id="5372650at2"/>
<dbReference type="EMBL" id="LNKT01000001">
    <property type="protein sequence ID" value="KYJ87593.1"/>
    <property type="molecule type" value="Genomic_DNA"/>
</dbReference>
<dbReference type="PROSITE" id="PS51257">
    <property type="entry name" value="PROKAR_LIPOPROTEIN"/>
    <property type="match status" value="1"/>
</dbReference>
<dbReference type="SUPFAM" id="SSF117074">
    <property type="entry name" value="Hypothetical protein PA1324"/>
    <property type="match status" value="1"/>
</dbReference>
<comment type="caution">
    <text evidence="2">The sequence shown here is derived from an EMBL/GenBank/DDBJ whole genome shotgun (WGS) entry which is preliminary data.</text>
</comment>
<protein>
    <recommendedName>
        <fullName evidence="4">Carboxypeptidase regulatory-like domain-containing protein</fullName>
    </recommendedName>
</protein>
<dbReference type="Proteomes" id="UP000075359">
    <property type="component" value="Unassembled WGS sequence"/>
</dbReference>
<evidence type="ECO:0000313" key="3">
    <source>
        <dbReference type="Proteomes" id="UP000075359"/>
    </source>
</evidence>
<dbReference type="STRING" id="1630136.AS592_10855"/>
<gene>
    <name evidence="2" type="ORF">AS592_10855</name>
</gene>
<evidence type="ECO:0000313" key="2">
    <source>
        <dbReference type="EMBL" id="KYJ87593.1"/>
    </source>
</evidence>
<accession>A0A151CK06</accession>
<feature type="signal peptide" evidence="1">
    <location>
        <begin position="1"/>
        <end position="27"/>
    </location>
</feature>
<name>A0A151CK06_9BACT</name>
<reference evidence="2 3" key="1">
    <citation type="submission" date="2015-11" db="EMBL/GenBank/DDBJ databases">
        <title>Draft genome of Sulfurovum riftiae 1812E, a member of the Epsilonproteobacteria isolated from the tube of the deep-sea hydrothermal vent tubewom Riftia pachyptila.</title>
        <authorList>
            <person name="Vetriani C."/>
            <person name="Giovannelli D."/>
        </authorList>
    </citation>
    <scope>NUCLEOTIDE SEQUENCE [LARGE SCALE GENOMIC DNA]</scope>
    <source>
        <strain evidence="2 3">1812E</strain>
    </source>
</reference>
<sequence>MTKKLLLISLIITMTLIFSGCTNQDLAFPGMGSPKQPSQSGNTWADDTNINDVYIDDLDENMTESETAIMEESTESVVKRIPFPIGEYNRLARVGKGTVKGMIYVTDYYGKKVPGKGTRLYLNPATSYSDQWYRESYIGGQKMEKADSRLFNYLRFTASDNEGNFAFYGVPSGSYYLIGTVKCGTECGYDTPKSIRIAKRISIQGNQVLEADLGRTVD</sequence>